<evidence type="ECO:0000256" key="5">
    <source>
        <dbReference type="SAM" id="MobiDB-lite"/>
    </source>
</evidence>
<keyword evidence="1" id="KW-0677">Repeat</keyword>
<dbReference type="RefSeq" id="XP_064854536.1">
    <property type="nucleotide sequence ID" value="XM_064998464.1"/>
</dbReference>
<evidence type="ECO:0000259" key="6">
    <source>
        <dbReference type="SMART" id="SM00322"/>
    </source>
</evidence>
<organism evidence="7 8">
    <name type="scientific">Saccharomycopsis crataegensis</name>
    <dbReference type="NCBI Taxonomy" id="43959"/>
    <lineage>
        <taxon>Eukaryota</taxon>
        <taxon>Fungi</taxon>
        <taxon>Dikarya</taxon>
        <taxon>Ascomycota</taxon>
        <taxon>Saccharomycotina</taxon>
        <taxon>Saccharomycetes</taxon>
        <taxon>Saccharomycopsidaceae</taxon>
        <taxon>Saccharomycopsis</taxon>
    </lineage>
</organism>
<feature type="domain" description="K Homology" evidence="6">
    <location>
        <begin position="1134"/>
        <end position="1202"/>
    </location>
</feature>
<comment type="caution">
    <text evidence="7">The sequence shown here is derived from an EMBL/GenBank/DDBJ whole genome shotgun (WGS) entry which is preliminary data.</text>
</comment>
<evidence type="ECO:0000256" key="3">
    <source>
        <dbReference type="PROSITE-ProRule" id="PRU00117"/>
    </source>
</evidence>
<dbReference type="Proteomes" id="UP001360560">
    <property type="component" value="Unassembled WGS sequence"/>
</dbReference>
<feature type="compositionally biased region" description="Low complexity" evidence="5">
    <location>
        <begin position="89"/>
        <end position="110"/>
    </location>
</feature>
<evidence type="ECO:0000256" key="2">
    <source>
        <dbReference type="ARBA" id="ARBA00022884"/>
    </source>
</evidence>
<dbReference type="InterPro" id="IPR057778">
    <property type="entry name" value="KH_Vigilin_N"/>
</dbReference>
<dbReference type="Gene3D" id="3.30.1370.10">
    <property type="entry name" value="K Homology domain, type 1"/>
    <property type="match status" value="7"/>
</dbReference>
<evidence type="ECO:0000256" key="4">
    <source>
        <dbReference type="SAM" id="Coils"/>
    </source>
</evidence>
<evidence type="ECO:0000313" key="7">
    <source>
        <dbReference type="EMBL" id="GMM37540.1"/>
    </source>
</evidence>
<feature type="domain" description="K Homology" evidence="6">
    <location>
        <begin position="724"/>
        <end position="794"/>
    </location>
</feature>
<dbReference type="EMBL" id="BTFZ01000012">
    <property type="protein sequence ID" value="GMM37540.1"/>
    <property type="molecule type" value="Genomic_DNA"/>
</dbReference>
<dbReference type="GeneID" id="90075515"/>
<evidence type="ECO:0000256" key="1">
    <source>
        <dbReference type="ARBA" id="ARBA00022737"/>
    </source>
</evidence>
<evidence type="ECO:0000313" key="8">
    <source>
        <dbReference type="Proteomes" id="UP001360560"/>
    </source>
</evidence>
<feature type="domain" description="K Homology" evidence="6">
    <location>
        <begin position="952"/>
        <end position="1020"/>
    </location>
</feature>
<sequence length="1202" mass="130556">MPTPAELLAAAHAAAQADILDDVVYDDAAAATTTAAAAPATRSSLGSRSSVSRATINDDSAFPALGTVPQSSASSASSWGPKMGKSFVSSAPSSSASSSSSSTTTTKSKSVAMRSKSIQEAFSLDFDDQLNVSKSEFANILNGLKKTTKCNIECTSSQQTKKRTFLLTGEPNEIARVRREILRRLTKPVNIVFSIPSSTRSVVIGSGGRNLKPIIESNSVKINIDRETTPEVDGEEDIFGGSVNVSIQGDIQGVNDAKAQILAIVDEHTKSLTTKLTIDSEVAPFIEGELKDLHVSDDVSLYVSPSGLVSITGPREAIVDLRNNVKILADQLTTRIITKEQNVPKKFHKFIDTQEILDDLNVVVEIPFEEEDSQVVKFIGDKNKINAAINKAKQSSQKHTIESLNIARAHNNNLDHGKKLGIYLKQSSALDPIASAHNVQIYLPSYETLLSEKTKTVTLDFVYDNLDEFKAAKKAVVEFVNKFTPTNLKTISDIDSFFAGEVSTVTDDVAKESSVAVIPFAALNTKAKSNDILLVSVGTDDDDFGPSIDEINEKFNKIDATLANFRELGKDIVTKTLSVPSAEQTHIAGPNNSTLRSLKAGVANPLEISLHQPTDDEVTVHGLTKDVASTIEEIKQVLQDAKDYAVASSYKTTLEFPTAVLSRLIGKSGAHLNSLRDEHGVRVDVAKDDAGSKPETTTVTVTGIKRNAEETKLKIIALGKSWADETTETIRVPQQYQRRLIGPKGLYVNRLQDKYNVRIKFPHEDQAAKKDEVIVKGPSKGAKKAIDELKDLLNYEIENGHKSVVSVPTAAISRIIGKSGSKLNALRDEFGVEIDIADKADSHSKVEITGTKQAIKEVEAKIKEVVNEVENTITEELEVDPKHYRAILGSNGSNLRNILSKAKAPEDPSTWYRLLVIPDKGSESHKISSTGDRSVVTSIINQVKAIVAEEENSITEELTIPQEKHRLLIGPSGSTRREIETKFNVTVMIPRISEKSDIVKIKGLSEAVESAKEHIIKVTADNWSAVIDVPAKFHAGLAQKGAVFKKLRSSYGIKVEHGQLARDASKLSNAKVSIPESARAGEGASNWTLVEDNDASVDSDAGKVIPWRLVGKEEDAAKAKKFLEQQLETISKHNYTGYLYLADRSNFSKVIGPKGATVEKIRKNTGANINIPQAHDEINDVIVVRGNKEGVEQAKEEILKLL</sequence>
<dbReference type="InterPro" id="IPR004088">
    <property type="entry name" value="KH_dom_type_1"/>
</dbReference>
<dbReference type="InterPro" id="IPR036612">
    <property type="entry name" value="KH_dom_type_1_sf"/>
</dbReference>
<feature type="coiled-coil region" evidence="4">
    <location>
        <begin position="848"/>
        <end position="875"/>
    </location>
</feature>
<dbReference type="Pfam" id="PF00013">
    <property type="entry name" value="KH_1"/>
    <property type="match status" value="6"/>
</dbReference>
<feature type="domain" description="K Homology" evidence="6">
    <location>
        <begin position="187"/>
        <end position="266"/>
    </location>
</feature>
<gene>
    <name evidence="7" type="ORF">DASC09_048650</name>
</gene>
<feature type="domain" description="K Homology" evidence="6">
    <location>
        <begin position="1021"/>
        <end position="1128"/>
    </location>
</feature>
<accession>A0AAV5QRJ1</accession>
<feature type="domain" description="K Homology" evidence="6">
    <location>
        <begin position="571"/>
        <end position="639"/>
    </location>
</feature>
<feature type="domain" description="K Homology" evidence="6">
    <location>
        <begin position="871"/>
        <end position="948"/>
    </location>
</feature>
<proteinExistence type="predicted"/>
<feature type="domain" description="K Homology" evidence="6">
    <location>
        <begin position="648"/>
        <end position="720"/>
    </location>
</feature>
<name>A0AAV5QRJ1_9ASCO</name>
<keyword evidence="2 3" id="KW-0694">RNA-binding</keyword>
<dbReference type="PROSITE" id="PS50084">
    <property type="entry name" value="KH_TYPE_1"/>
    <property type="match status" value="7"/>
</dbReference>
<feature type="domain" description="K Homology" evidence="6">
    <location>
        <begin position="799"/>
        <end position="867"/>
    </location>
</feature>
<reference evidence="7 8" key="1">
    <citation type="journal article" date="2023" name="Elife">
        <title>Identification of key yeast species and microbe-microbe interactions impacting larval growth of Drosophila in the wild.</title>
        <authorList>
            <person name="Mure A."/>
            <person name="Sugiura Y."/>
            <person name="Maeda R."/>
            <person name="Honda K."/>
            <person name="Sakurai N."/>
            <person name="Takahashi Y."/>
            <person name="Watada M."/>
            <person name="Katoh T."/>
            <person name="Gotoh A."/>
            <person name="Gotoh Y."/>
            <person name="Taniguchi I."/>
            <person name="Nakamura K."/>
            <person name="Hayashi T."/>
            <person name="Katayama T."/>
            <person name="Uemura T."/>
            <person name="Hattori Y."/>
        </authorList>
    </citation>
    <scope>NUCLEOTIDE SEQUENCE [LARGE SCALE GENOMIC DNA]</scope>
    <source>
        <strain evidence="7 8">SC-9</strain>
    </source>
</reference>
<keyword evidence="4" id="KW-0175">Coiled coil</keyword>
<feature type="region of interest" description="Disordered" evidence="5">
    <location>
        <begin position="87"/>
        <end position="111"/>
    </location>
</feature>
<dbReference type="Pfam" id="PF24668">
    <property type="entry name" value="KH_Vigilin"/>
    <property type="match status" value="1"/>
</dbReference>
<dbReference type="AlphaFoldDB" id="A0AAV5QRJ1"/>
<protein>
    <submittedName>
        <fullName evidence="7">Scp160 protein</fullName>
    </submittedName>
</protein>
<dbReference type="SUPFAM" id="SSF54791">
    <property type="entry name" value="Eukaryotic type KH-domain (KH-domain type I)"/>
    <property type="match status" value="6"/>
</dbReference>
<dbReference type="GO" id="GO:0003723">
    <property type="term" value="F:RNA binding"/>
    <property type="evidence" value="ECO:0007669"/>
    <property type="project" value="UniProtKB-UniRule"/>
</dbReference>
<dbReference type="InterPro" id="IPR004087">
    <property type="entry name" value="KH_dom"/>
</dbReference>
<keyword evidence="8" id="KW-1185">Reference proteome</keyword>
<dbReference type="PANTHER" id="PTHR10288">
    <property type="entry name" value="KH DOMAIN CONTAINING RNA BINDING PROTEIN"/>
    <property type="match status" value="1"/>
</dbReference>
<dbReference type="SMART" id="SM00322">
    <property type="entry name" value="KH"/>
    <property type="match status" value="9"/>
</dbReference>